<gene>
    <name evidence="1" type="ORF">H9631_02195</name>
</gene>
<sequence length="242" mass="27989">MGMRQGTIKEMEFTSQELNEMISLLIYLPAGYSPLYKYSLLIVQDGKDYFQMGRLARFADELIAEEKIENLVIVGIPYKNVKDRRNKYHPDGEQNESYIRFLAHELVPWLETQYPTGGVGKCRSLMGDSLAATVSLMTAIEYPHTFGKVILHSPYVNDEVLATVRSHKTPDLLDVYHVIGNRENEIKFSPERVEDFLTPNRELHQAFEEKGFDSFYEEIDGGHSWKSWQPDVKRALSMMFPR</sequence>
<dbReference type="PANTHER" id="PTHR48098:SF3">
    <property type="entry name" value="IRON(III) ENTEROBACTIN ESTERASE"/>
    <property type="match status" value="1"/>
</dbReference>
<dbReference type="InterPro" id="IPR029058">
    <property type="entry name" value="AB_hydrolase_fold"/>
</dbReference>
<reference evidence="1 2" key="1">
    <citation type="submission" date="2020-08" db="EMBL/GenBank/DDBJ databases">
        <title>A Genomic Blueprint of the Chicken Gut Microbiome.</title>
        <authorList>
            <person name="Gilroy R."/>
            <person name="Ravi A."/>
            <person name="Getino M."/>
            <person name="Pursley I."/>
            <person name="Horton D.L."/>
            <person name="Alikhan N.-F."/>
            <person name="Baker D."/>
            <person name="Gharbi K."/>
            <person name="Hall N."/>
            <person name="Watson M."/>
            <person name="Adriaenssens E.M."/>
            <person name="Foster-Nyarko E."/>
            <person name="Jarju S."/>
            <person name="Secka A."/>
            <person name="Antonio M."/>
            <person name="Oren A."/>
            <person name="Chaudhuri R."/>
            <person name="La Ragione R.M."/>
            <person name="Hildebrand F."/>
            <person name="Pallen M.J."/>
        </authorList>
    </citation>
    <scope>NUCLEOTIDE SEQUENCE [LARGE SCALE GENOMIC DNA]</scope>
    <source>
        <strain evidence="1 2">Sa1BUA2</strain>
    </source>
</reference>
<dbReference type="Gene3D" id="3.40.50.1820">
    <property type="entry name" value="alpha/beta hydrolase"/>
    <property type="match status" value="1"/>
</dbReference>
<dbReference type="SUPFAM" id="SSF53474">
    <property type="entry name" value="alpha/beta-Hydrolases"/>
    <property type="match status" value="1"/>
</dbReference>
<comment type="caution">
    <text evidence="1">The sequence shown here is derived from an EMBL/GenBank/DDBJ whole genome shotgun (WGS) entry which is preliminary data.</text>
</comment>
<dbReference type="RefSeq" id="WP_191809657.1">
    <property type="nucleotide sequence ID" value="NZ_JACSPV010000002.1"/>
</dbReference>
<dbReference type="InterPro" id="IPR000801">
    <property type="entry name" value="Esterase-like"/>
</dbReference>
<dbReference type="PANTHER" id="PTHR48098">
    <property type="entry name" value="ENTEROCHELIN ESTERASE-RELATED"/>
    <property type="match status" value="1"/>
</dbReference>
<name>A0ABR8VGH2_9BACI</name>
<protein>
    <submittedName>
        <fullName evidence="1">Esterase family protein</fullName>
    </submittedName>
</protein>
<accession>A0ABR8VGH2</accession>
<dbReference type="Pfam" id="PF00756">
    <property type="entry name" value="Esterase"/>
    <property type="match status" value="1"/>
</dbReference>
<dbReference type="EMBL" id="JACSPV010000002">
    <property type="protein sequence ID" value="MBD8003880.1"/>
    <property type="molecule type" value="Genomic_DNA"/>
</dbReference>
<proteinExistence type="predicted"/>
<organism evidence="1 2">
    <name type="scientific">Bacillus norwichensis</name>
    <dbReference type="NCBI Taxonomy" id="2762217"/>
    <lineage>
        <taxon>Bacteria</taxon>
        <taxon>Bacillati</taxon>
        <taxon>Bacillota</taxon>
        <taxon>Bacilli</taxon>
        <taxon>Bacillales</taxon>
        <taxon>Bacillaceae</taxon>
        <taxon>Bacillus</taxon>
    </lineage>
</organism>
<dbReference type="Proteomes" id="UP000648182">
    <property type="component" value="Unassembled WGS sequence"/>
</dbReference>
<evidence type="ECO:0000313" key="2">
    <source>
        <dbReference type="Proteomes" id="UP000648182"/>
    </source>
</evidence>
<keyword evidence="2" id="KW-1185">Reference proteome</keyword>
<dbReference type="InterPro" id="IPR050583">
    <property type="entry name" value="Mycobacterial_A85_antigen"/>
</dbReference>
<evidence type="ECO:0000313" key="1">
    <source>
        <dbReference type="EMBL" id="MBD8003880.1"/>
    </source>
</evidence>